<protein>
    <submittedName>
        <fullName evidence="1">Uncharacterized protein</fullName>
    </submittedName>
</protein>
<dbReference type="EMBL" id="VSRR010017084">
    <property type="protein sequence ID" value="MPC60016.1"/>
    <property type="molecule type" value="Genomic_DNA"/>
</dbReference>
<reference evidence="1 2" key="1">
    <citation type="submission" date="2019-05" db="EMBL/GenBank/DDBJ databases">
        <title>Another draft genome of Portunus trituberculatus and its Hox gene families provides insights of decapod evolution.</title>
        <authorList>
            <person name="Jeong J.-H."/>
            <person name="Song I."/>
            <person name="Kim S."/>
            <person name="Choi T."/>
            <person name="Kim D."/>
            <person name="Ryu S."/>
            <person name="Kim W."/>
        </authorList>
    </citation>
    <scope>NUCLEOTIDE SEQUENCE [LARGE SCALE GENOMIC DNA]</scope>
    <source>
        <tissue evidence="1">Muscle</tissue>
    </source>
</reference>
<dbReference type="AlphaFoldDB" id="A0A5B7GQX4"/>
<keyword evidence="2" id="KW-1185">Reference proteome</keyword>
<organism evidence="1 2">
    <name type="scientific">Portunus trituberculatus</name>
    <name type="common">Swimming crab</name>
    <name type="synonym">Neptunus trituberculatus</name>
    <dbReference type="NCBI Taxonomy" id="210409"/>
    <lineage>
        <taxon>Eukaryota</taxon>
        <taxon>Metazoa</taxon>
        <taxon>Ecdysozoa</taxon>
        <taxon>Arthropoda</taxon>
        <taxon>Crustacea</taxon>
        <taxon>Multicrustacea</taxon>
        <taxon>Malacostraca</taxon>
        <taxon>Eumalacostraca</taxon>
        <taxon>Eucarida</taxon>
        <taxon>Decapoda</taxon>
        <taxon>Pleocyemata</taxon>
        <taxon>Brachyura</taxon>
        <taxon>Eubrachyura</taxon>
        <taxon>Portunoidea</taxon>
        <taxon>Portunidae</taxon>
        <taxon>Portuninae</taxon>
        <taxon>Portunus</taxon>
    </lineage>
</organism>
<accession>A0A5B7GQX4</accession>
<evidence type="ECO:0000313" key="1">
    <source>
        <dbReference type="EMBL" id="MPC60016.1"/>
    </source>
</evidence>
<comment type="caution">
    <text evidence="1">The sequence shown here is derived from an EMBL/GenBank/DDBJ whole genome shotgun (WGS) entry which is preliminary data.</text>
</comment>
<dbReference type="Proteomes" id="UP000324222">
    <property type="component" value="Unassembled WGS sequence"/>
</dbReference>
<name>A0A5B7GQX4_PORTR</name>
<sequence>MFEKHMEVAELLLTAQAKLLPVLDLSLFCATTKLLGKLKTNLHAHITGEDKTGKCMRLPCSGRSRMKMCRANLNSCTIEVGSEPYQLPGAALIKLYEWNTLNHAQTTSYKDG</sequence>
<gene>
    <name evidence="1" type="ORF">E2C01_054051</name>
</gene>
<evidence type="ECO:0000313" key="2">
    <source>
        <dbReference type="Proteomes" id="UP000324222"/>
    </source>
</evidence>
<proteinExistence type="predicted"/>